<evidence type="ECO:0000256" key="2">
    <source>
        <dbReference type="ARBA" id="ARBA00009023"/>
    </source>
</evidence>
<evidence type="ECO:0000313" key="6">
    <source>
        <dbReference type="EMBL" id="TXJ12740.1"/>
    </source>
</evidence>
<proteinExistence type="inferred from homology"/>
<reference evidence="6 7" key="1">
    <citation type="journal article" date="1992" name="Lakartidningen">
        <title>[Penicillin V and not amoxicillin is the first choice preparation in acute otitis].</title>
        <authorList>
            <person name="Kamme C."/>
            <person name="Lundgren K."/>
            <person name="Prellner K."/>
        </authorList>
    </citation>
    <scope>NUCLEOTIDE SEQUENCE [LARGE SCALE GENOMIC DNA]</scope>
    <source>
        <strain evidence="6 7">W1</strain>
    </source>
</reference>
<dbReference type="GO" id="GO:0055085">
    <property type="term" value="P:transmembrane transport"/>
    <property type="evidence" value="ECO:0007669"/>
    <property type="project" value="InterPro"/>
</dbReference>
<dbReference type="InterPro" id="IPR038404">
    <property type="entry name" value="TRAP_DctP_sf"/>
</dbReference>
<dbReference type="PROSITE" id="PS51257">
    <property type="entry name" value="PROKAR_LIPOPROTEIN"/>
    <property type="match status" value="1"/>
</dbReference>
<dbReference type="AlphaFoldDB" id="A0A5C8CHF6"/>
<evidence type="ECO:0000256" key="5">
    <source>
        <dbReference type="SAM" id="Coils"/>
    </source>
</evidence>
<dbReference type="NCBIfam" id="NF037995">
    <property type="entry name" value="TRAP_S1"/>
    <property type="match status" value="1"/>
</dbReference>
<comment type="similarity">
    <text evidence="2">Belongs to the bacterial solute-binding protein 7 family.</text>
</comment>
<keyword evidence="4" id="KW-0732">Signal</keyword>
<comment type="caution">
    <text evidence="6">The sequence shown here is derived from an EMBL/GenBank/DDBJ whole genome shotgun (WGS) entry which is preliminary data.</text>
</comment>
<dbReference type="RefSeq" id="WP_147757971.1">
    <property type="nucleotide sequence ID" value="NZ_SAXT01000003.1"/>
</dbReference>
<dbReference type="PANTHER" id="PTHR33376">
    <property type="match status" value="1"/>
</dbReference>
<dbReference type="NCBIfam" id="TIGR00787">
    <property type="entry name" value="dctP"/>
    <property type="match status" value="1"/>
</dbReference>
<evidence type="ECO:0000256" key="4">
    <source>
        <dbReference type="ARBA" id="ARBA00022729"/>
    </source>
</evidence>
<keyword evidence="3" id="KW-0813">Transport</keyword>
<sequence>MRQQFFAKSIIMAFMVFLTFGCNNKTDSSITIKWGETLAESHPSAQMAIRAGKEITERTKGRVKVEVYTGGQLGASKEMVEAMQIGAQEMLTEGVAQFQMLPSLEILEAPYIWKNPETFDKVVKSDIIEEFNQKLIESGNIRILGTTYYGYRHLTTTDKAVHSLNDVKNLKIRVPEVQMYIAMAEAWGSKPTPMNFNELYLALKQNVVNGQENPLPTINSGKFYEVQKYLILTGHIITARIVTINETVWQKISEEDRKIILDVVNKNIEIHNNEIKSLENSLINEFEKAGVTVITPNVEEFRDVVLKSVPAKLESRWGKGLFERILQAQE</sequence>
<evidence type="ECO:0000256" key="3">
    <source>
        <dbReference type="ARBA" id="ARBA00022448"/>
    </source>
</evidence>
<dbReference type="InterPro" id="IPR018389">
    <property type="entry name" value="DctP_fam"/>
</dbReference>
<dbReference type="EMBL" id="SAXT01000003">
    <property type="protein sequence ID" value="TXJ12740.1"/>
    <property type="molecule type" value="Genomic_DNA"/>
</dbReference>
<dbReference type="GO" id="GO:0030288">
    <property type="term" value="C:outer membrane-bounded periplasmic space"/>
    <property type="evidence" value="ECO:0007669"/>
    <property type="project" value="InterPro"/>
</dbReference>
<dbReference type="PIRSF" id="PIRSF006470">
    <property type="entry name" value="DctB"/>
    <property type="match status" value="1"/>
</dbReference>
<evidence type="ECO:0000313" key="7">
    <source>
        <dbReference type="Proteomes" id="UP000325116"/>
    </source>
</evidence>
<dbReference type="InterPro" id="IPR004682">
    <property type="entry name" value="TRAP_DctP"/>
</dbReference>
<organism evidence="6 7">
    <name type="scientific">Brachyspira aalborgi</name>
    <dbReference type="NCBI Taxonomy" id="29522"/>
    <lineage>
        <taxon>Bacteria</taxon>
        <taxon>Pseudomonadati</taxon>
        <taxon>Spirochaetota</taxon>
        <taxon>Spirochaetia</taxon>
        <taxon>Brachyspirales</taxon>
        <taxon>Brachyspiraceae</taxon>
        <taxon>Brachyspira</taxon>
    </lineage>
</organism>
<comment type="subcellular location">
    <subcellularLocation>
        <location evidence="1">Cell envelope</location>
    </subcellularLocation>
</comment>
<feature type="coiled-coil region" evidence="5">
    <location>
        <begin position="261"/>
        <end position="288"/>
    </location>
</feature>
<accession>A0A5C8CHF6</accession>
<name>A0A5C8CHF6_9SPIR</name>
<dbReference type="Pfam" id="PF03480">
    <property type="entry name" value="DctP"/>
    <property type="match status" value="1"/>
</dbReference>
<dbReference type="Gene3D" id="3.40.190.170">
    <property type="entry name" value="Bacterial extracellular solute-binding protein, family 7"/>
    <property type="match status" value="1"/>
</dbReference>
<dbReference type="Proteomes" id="UP000325116">
    <property type="component" value="Unassembled WGS sequence"/>
</dbReference>
<protein>
    <submittedName>
        <fullName evidence="6">DctP family TRAP transporter solute-binding subunit</fullName>
    </submittedName>
</protein>
<keyword evidence="5" id="KW-0175">Coiled coil</keyword>
<gene>
    <name evidence="6" type="ORF">EPJ80_03830</name>
</gene>
<evidence type="ECO:0000256" key="1">
    <source>
        <dbReference type="ARBA" id="ARBA00004196"/>
    </source>
</evidence>
<dbReference type="PANTHER" id="PTHR33376:SF4">
    <property type="entry name" value="SIALIC ACID-BINDING PERIPLASMIC PROTEIN SIAP"/>
    <property type="match status" value="1"/>
</dbReference>